<dbReference type="AlphaFoldDB" id="A0A9X9WPE8"/>
<dbReference type="InterPro" id="IPR010982">
    <property type="entry name" value="Lambda_DNA-bd_dom_sf"/>
</dbReference>
<dbReference type="Pfam" id="PF01381">
    <property type="entry name" value="HTH_3"/>
    <property type="match status" value="1"/>
</dbReference>
<proteinExistence type="predicted"/>
<evidence type="ECO:0000313" key="4">
    <source>
        <dbReference type="Proteomes" id="UP000746741"/>
    </source>
</evidence>
<evidence type="ECO:0000313" key="3">
    <source>
        <dbReference type="EMBL" id="NKE20229.1"/>
    </source>
</evidence>
<accession>A0A9X9WPE8</accession>
<evidence type="ECO:0000259" key="1">
    <source>
        <dbReference type="PROSITE" id="PS50943"/>
    </source>
</evidence>
<name>A0A9X9WPE8_9PROT</name>
<dbReference type="Gene3D" id="1.10.260.40">
    <property type="entry name" value="lambda repressor-like DNA-binding domains"/>
    <property type="match status" value="1"/>
</dbReference>
<keyword evidence="4" id="KW-1185">Reference proteome</keyword>
<reference evidence="2" key="1">
    <citation type="submission" date="2020-01" db="EMBL/GenBank/DDBJ databases">
        <authorList>
            <person name="Rat A."/>
        </authorList>
    </citation>
    <scope>NUCLEOTIDE SEQUENCE</scope>
    <source>
        <strain evidence="2">LMG 31161</strain>
    </source>
</reference>
<sequence length="149" mass="16385">MRHAVVAPSEDVRRHVSHPIDVHVGARMRLRRRFLGMSQTKLGVAIGITFQQVQKFERGTSRIAASRLHDVSRALDVPVSFFFDALPAEPGGLAVVSPGQGNAEARNDLQPGEMHGRETLDLVRAYYTLADPAVRKRILELVRSLAPAG</sequence>
<evidence type="ECO:0000313" key="2">
    <source>
        <dbReference type="EMBL" id="MBR0662208.1"/>
    </source>
</evidence>
<dbReference type="GO" id="GO:0003677">
    <property type="term" value="F:DNA binding"/>
    <property type="evidence" value="ECO:0007669"/>
    <property type="project" value="InterPro"/>
</dbReference>
<dbReference type="Proteomes" id="UP001138708">
    <property type="component" value="Unassembled WGS sequence"/>
</dbReference>
<dbReference type="CDD" id="cd00093">
    <property type="entry name" value="HTH_XRE"/>
    <property type="match status" value="1"/>
</dbReference>
<dbReference type="InterPro" id="IPR001387">
    <property type="entry name" value="Cro/C1-type_HTH"/>
</dbReference>
<organism evidence="2 5">
    <name type="scientific">Neoroseomonas oryzicola</name>
    <dbReference type="NCBI Taxonomy" id="535904"/>
    <lineage>
        <taxon>Bacteria</taxon>
        <taxon>Pseudomonadati</taxon>
        <taxon>Pseudomonadota</taxon>
        <taxon>Alphaproteobacteria</taxon>
        <taxon>Acetobacterales</taxon>
        <taxon>Acetobacteraceae</taxon>
        <taxon>Neoroseomonas</taxon>
    </lineage>
</organism>
<dbReference type="SUPFAM" id="SSF47413">
    <property type="entry name" value="lambda repressor-like DNA-binding domains"/>
    <property type="match status" value="1"/>
</dbReference>
<comment type="caution">
    <text evidence="2">The sequence shown here is derived from an EMBL/GenBank/DDBJ whole genome shotgun (WGS) entry which is preliminary data.</text>
</comment>
<dbReference type="EMBL" id="JAAEDK010000085">
    <property type="protein sequence ID" value="MBR0662208.1"/>
    <property type="molecule type" value="Genomic_DNA"/>
</dbReference>
<dbReference type="RefSeq" id="WP_168044233.1">
    <property type="nucleotide sequence ID" value="NZ_JAAEDK010000085.1"/>
</dbReference>
<dbReference type="Proteomes" id="UP000746741">
    <property type="component" value="Unassembled WGS sequence"/>
</dbReference>
<evidence type="ECO:0000313" key="5">
    <source>
        <dbReference type="Proteomes" id="UP001138708"/>
    </source>
</evidence>
<feature type="domain" description="HTH cro/C1-type" evidence="1">
    <location>
        <begin position="28"/>
        <end position="82"/>
    </location>
</feature>
<protein>
    <submittedName>
        <fullName evidence="2">Helix-turn-helix transcriptional regulator</fullName>
    </submittedName>
</protein>
<dbReference type="SMART" id="SM00530">
    <property type="entry name" value="HTH_XRE"/>
    <property type="match status" value="1"/>
</dbReference>
<reference evidence="2" key="3">
    <citation type="journal article" date="2021" name="Syst. Appl. Microbiol.">
        <title>Roseomonas hellenica sp. nov., isolated from roots of wild-growing Alkanna tinctoria.</title>
        <authorList>
            <person name="Rat A."/>
            <person name="Naranjo H.D."/>
            <person name="Lebbe L."/>
            <person name="Cnockaert M."/>
            <person name="Krigas N."/>
            <person name="Grigoriadou K."/>
            <person name="Maloupa E."/>
            <person name="Willems A."/>
        </authorList>
    </citation>
    <scope>NUCLEOTIDE SEQUENCE</scope>
    <source>
        <strain evidence="2">LMG 31161</strain>
    </source>
</reference>
<gene>
    <name evidence="3" type="ORF">GWK15_24960</name>
    <name evidence="2" type="ORF">GXW75_23345</name>
</gene>
<dbReference type="PROSITE" id="PS50943">
    <property type="entry name" value="HTH_CROC1"/>
    <property type="match status" value="1"/>
</dbReference>
<dbReference type="EMBL" id="JAAVUP010000024">
    <property type="protein sequence ID" value="NKE20229.1"/>
    <property type="molecule type" value="Genomic_DNA"/>
</dbReference>
<reference evidence="3 4" key="2">
    <citation type="submission" date="2020-02" db="EMBL/GenBank/DDBJ databases">
        <authorList>
            <person name="Sun Q."/>
            <person name="Inoue M."/>
        </authorList>
    </citation>
    <scope>NUCLEOTIDE SEQUENCE [LARGE SCALE GENOMIC DNA]</scope>
    <source>
        <strain evidence="3 4">KCTC 22478</strain>
    </source>
</reference>